<dbReference type="PANTHER" id="PTHR35735:SF4">
    <property type="entry name" value="PROTEIN NIM1-INTERACTING 2"/>
    <property type="match status" value="1"/>
</dbReference>
<dbReference type="GO" id="GO:0010112">
    <property type="term" value="P:regulation of systemic acquired resistance"/>
    <property type="evidence" value="ECO:0007669"/>
    <property type="project" value="InterPro"/>
</dbReference>
<dbReference type="PANTHER" id="PTHR35735">
    <property type="entry name" value="PROTEIN NIM1-INTERACTING 2"/>
    <property type="match status" value="1"/>
</dbReference>
<feature type="compositionally biased region" description="Acidic residues" evidence="1">
    <location>
        <begin position="97"/>
        <end position="106"/>
    </location>
</feature>
<feature type="region of interest" description="Disordered" evidence="1">
    <location>
        <begin position="76"/>
        <end position="106"/>
    </location>
</feature>
<dbReference type="AlphaFoldDB" id="A0A2P6R1S9"/>
<dbReference type="EMBL" id="PDCK01000042">
    <property type="protein sequence ID" value="PRQ40376.1"/>
    <property type="molecule type" value="Genomic_DNA"/>
</dbReference>
<dbReference type="OrthoDB" id="1098796at2759"/>
<proteinExistence type="predicted"/>
<name>A0A2P6R1S9_ROSCH</name>
<gene>
    <name evidence="2" type="ORF">RchiOBHm_Chr4g0435331</name>
</gene>
<comment type="caution">
    <text evidence="2">The sequence shown here is derived from an EMBL/GenBank/DDBJ whole genome shotgun (WGS) entry which is preliminary data.</text>
</comment>
<accession>A0A2P6R1S9</accession>
<evidence type="ECO:0000313" key="2">
    <source>
        <dbReference type="EMBL" id="PRQ40376.1"/>
    </source>
</evidence>
<dbReference type="Proteomes" id="UP000238479">
    <property type="component" value="Chromosome 4"/>
</dbReference>
<evidence type="ECO:0000256" key="1">
    <source>
        <dbReference type="SAM" id="MobiDB-lite"/>
    </source>
</evidence>
<dbReference type="Gramene" id="PRQ40376">
    <property type="protein sequence ID" value="PRQ40376"/>
    <property type="gene ID" value="RchiOBHm_Chr4g0435331"/>
</dbReference>
<dbReference type="OMA" id="CIDEIIG"/>
<feature type="region of interest" description="Disordered" evidence="1">
    <location>
        <begin position="1"/>
        <end position="29"/>
    </location>
</feature>
<dbReference type="InterPro" id="IPR034577">
    <property type="entry name" value="NIMIN-2"/>
</dbReference>
<keyword evidence="3" id="KW-1185">Reference proteome</keyword>
<reference evidence="2 3" key="1">
    <citation type="journal article" date="2018" name="Nat. Genet.">
        <title>The Rosa genome provides new insights in the design of modern roses.</title>
        <authorList>
            <person name="Bendahmane M."/>
        </authorList>
    </citation>
    <scope>NUCLEOTIDE SEQUENCE [LARGE SCALE GENOMIC DNA]</scope>
    <source>
        <strain evidence="3">cv. Old Blush</strain>
    </source>
</reference>
<evidence type="ECO:0000313" key="3">
    <source>
        <dbReference type="Proteomes" id="UP000238479"/>
    </source>
</evidence>
<sequence>MEAEKRKQAGNDVVSGRHKHKKARDETTVNEDEVQEFFAIIKRIHVAINYFKSANGGGSKYVDGELRAMIESNEEADGVKGMAKTTKEEDVGFDLNAEPDPEFDLS</sequence>
<protein>
    <submittedName>
        <fullName evidence="2">Uncharacterized protein</fullName>
    </submittedName>
</protein>
<organism evidence="2 3">
    <name type="scientific">Rosa chinensis</name>
    <name type="common">China rose</name>
    <dbReference type="NCBI Taxonomy" id="74649"/>
    <lineage>
        <taxon>Eukaryota</taxon>
        <taxon>Viridiplantae</taxon>
        <taxon>Streptophyta</taxon>
        <taxon>Embryophyta</taxon>
        <taxon>Tracheophyta</taxon>
        <taxon>Spermatophyta</taxon>
        <taxon>Magnoliopsida</taxon>
        <taxon>eudicotyledons</taxon>
        <taxon>Gunneridae</taxon>
        <taxon>Pentapetalae</taxon>
        <taxon>rosids</taxon>
        <taxon>fabids</taxon>
        <taxon>Rosales</taxon>
        <taxon>Rosaceae</taxon>
        <taxon>Rosoideae</taxon>
        <taxon>Rosoideae incertae sedis</taxon>
        <taxon>Rosa</taxon>
    </lineage>
</organism>